<evidence type="ECO:0000313" key="2">
    <source>
        <dbReference type="Proteomes" id="UP001556367"/>
    </source>
</evidence>
<dbReference type="EMBL" id="JASNQZ010000011">
    <property type="protein sequence ID" value="KAL0952168.1"/>
    <property type="molecule type" value="Genomic_DNA"/>
</dbReference>
<proteinExistence type="predicted"/>
<sequence>METNTTDIEYFPTAYRKPPPTKLLGSEDGVNSYTWFITKDEYLRLCKIFGREFEETNLGATRVVGLPAPCTTCGKYTEFIDWSVFKEFLCFIDVGSLSIRVWTALRRKVHTSDFMFEALKDRRMPKENMHDVYCSECGTLTQCRSRNNAEGGAPNILEAGRLRNADYPAKTAQDEKANADRAEKPAQVARWYTWWLDDNGSTKAWRDAMKAGKIKEQATVGSH</sequence>
<keyword evidence="2" id="KW-1185">Reference proteome</keyword>
<protein>
    <submittedName>
        <fullName evidence="1">Uncharacterized protein</fullName>
    </submittedName>
</protein>
<evidence type="ECO:0000313" key="1">
    <source>
        <dbReference type="EMBL" id="KAL0952168.1"/>
    </source>
</evidence>
<organism evidence="1 2">
    <name type="scientific">Hohenbuehelia grisea</name>
    <dbReference type="NCBI Taxonomy" id="104357"/>
    <lineage>
        <taxon>Eukaryota</taxon>
        <taxon>Fungi</taxon>
        <taxon>Dikarya</taxon>
        <taxon>Basidiomycota</taxon>
        <taxon>Agaricomycotina</taxon>
        <taxon>Agaricomycetes</taxon>
        <taxon>Agaricomycetidae</taxon>
        <taxon>Agaricales</taxon>
        <taxon>Pleurotineae</taxon>
        <taxon>Pleurotaceae</taxon>
        <taxon>Hohenbuehelia</taxon>
    </lineage>
</organism>
<gene>
    <name evidence="1" type="ORF">HGRIS_008781</name>
</gene>
<accession>A0ABR3J9L1</accession>
<comment type="caution">
    <text evidence="1">The sequence shown here is derived from an EMBL/GenBank/DDBJ whole genome shotgun (WGS) entry which is preliminary data.</text>
</comment>
<reference evidence="2" key="1">
    <citation type="submission" date="2024-06" db="EMBL/GenBank/DDBJ databases">
        <title>Multi-omics analyses provide insights into the biosynthesis of the anticancer antibiotic pleurotin in Hohenbuehelia grisea.</title>
        <authorList>
            <person name="Weaver J.A."/>
            <person name="Alberti F."/>
        </authorList>
    </citation>
    <scope>NUCLEOTIDE SEQUENCE [LARGE SCALE GENOMIC DNA]</scope>
    <source>
        <strain evidence="2">T-177</strain>
    </source>
</reference>
<name>A0ABR3J9L1_9AGAR</name>
<dbReference type="Proteomes" id="UP001556367">
    <property type="component" value="Unassembled WGS sequence"/>
</dbReference>